<sequence length="262" mass="27933">MPSAARSILFALAVLGLAGRYDSSGTTSMVMAAPIAQPSFPVADYSHNVGPASTPGKSMRVKHHESSELSRYASSRSAAAQATSAASGSSLQPRADQYTLLAQRYQSARKNAATYKRLSAQSYSPSAAQDADFQQKCATALNDFQLDVLGIKEILQTAGADRGLAFYDRTNDIETLMKNVVNLHKDVLKATTILVDNLPILGPILGPIVYQIKCLLELTLDAIENLTDALINALDPLMRSLLPMFVGAPDCPNGISVLGVCM</sequence>
<gene>
    <name evidence="3" type="ORF">SCHCODRAFT_84155</name>
</gene>
<dbReference type="HOGENOM" id="CLU_090701_0_0_1"/>
<proteinExistence type="predicted"/>
<dbReference type="AlphaFoldDB" id="D8PPW0"/>
<dbReference type="Proteomes" id="UP000007431">
    <property type="component" value="Unassembled WGS sequence"/>
</dbReference>
<keyword evidence="4" id="KW-1185">Reference proteome</keyword>
<evidence type="ECO:0000256" key="2">
    <source>
        <dbReference type="SAM" id="SignalP"/>
    </source>
</evidence>
<keyword evidence="2" id="KW-0732">Signal</keyword>
<dbReference type="KEGG" id="scm:SCHCO_02486494"/>
<dbReference type="RefSeq" id="XP_003038614.1">
    <property type="nucleotide sequence ID" value="XM_003038568.1"/>
</dbReference>
<dbReference type="OMA" id="MVHHSEN"/>
<dbReference type="VEuPathDB" id="FungiDB:SCHCODRAFT_02486494"/>
<dbReference type="OrthoDB" id="2497682at2759"/>
<evidence type="ECO:0000313" key="4">
    <source>
        <dbReference type="Proteomes" id="UP000007431"/>
    </source>
</evidence>
<accession>D8PPW0</accession>
<dbReference type="eggNOG" id="ENOG502SPYR">
    <property type="taxonomic scope" value="Eukaryota"/>
</dbReference>
<feature type="region of interest" description="Disordered" evidence="1">
    <location>
        <begin position="47"/>
        <end position="74"/>
    </location>
</feature>
<name>D8PPW0_SCHCM</name>
<feature type="signal peptide" evidence="2">
    <location>
        <begin position="1"/>
        <end position="18"/>
    </location>
</feature>
<dbReference type="GeneID" id="9590095"/>
<evidence type="ECO:0000256" key="1">
    <source>
        <dbReference type="SAM" id="MobiDB-lite"/>
    </source>
</evidence>
<feature type="chain" id="PRO_5003120246" evidence="2">
    <location>
        <begin position="19"/>
        <end position="262"/>
    </location>
</feature>
<protein>
    <submittedName>
        <fullName evidence="3">Expressed protein</fullName>
    </submittedName>
</protein>
<dbReference type="InParanoid" id="D8PPW0"/>
<reference evidence="3 4" key="1">
    <citation type="journal article" date="2010" name="Nat. Biotechnol.">
        <title>Genome sequence of the model mushroom Schizophyllum commune.</title>
        <authorList>
            <person name="Ohm R.A."/>
            <person name="de Jong J.F."/>
            <person name="Lugones L.G."/>
            <person name="Aerts A."/>
            <person name="Kothe E."/>
            <person name="Stajich J.E."/>
            <person name="de Vries R.P."/>
            <person name="Record E."/>
            <person name="Levasseur A."/>
            <person name="Baker S.E."/>
            <person name="Bartholomew K.A."/>
            <person name="Coutinho P.M."/>
            <person name="Erdmann S."/>
            <person name="Fowler T.J."/>
            <person name="Gathman A.C."/>
            <person name="Lombard V."/>
            <person name="Henrissat B."/>
            <person name="Knabe N."/>
            <person name="Kuees U."/>
            <person name="Lilly W.W."/>
            <person name="Lindquist E."/>
            <person name="Lucas S."/>
            <person name="Magnuson J.K."/>
            <person name="Piumi F."/>
            <person name="Raudaskoski M."/>
            <person name="Salamov A."/>
            <person name="Schmutz J."/>
            <person name="Schwarze F.W.M.R."/>
            <person name="vanKuyk P.A."/>
            <person name="Horton J.S."/>
            <person name="Grigoriev I.V."/>
            <person name="Woesten H.A.B."/>
        </authorList>
    </citation>
    <scope>NUCLEOTIDE SEQUENCE [LARGE SCALE GENOMIC DNA]</scope>
    <source>
        <strain evidence="4">H4-8 / FGSC 9210</strain>
    </source>
</reference>
<dbReference type="EMBL" id="GL377302">
    <property type="protein sequence ID" value="EFJ03712.1"/>
    <property type="molecule type" value="Genomic_DNA"/>
</dbReference>
<organism evidence="4">
    <name type="scientific">Schizophyllum commune (strain H4-8 / FGSC 9210)</name>
    <name type="common">Split gill fungus</name>
    <dbReference type="NCBI Taxonomy" id="578458"/>
    <lineage>
        <taxon>Eukaryota</taxon>
        <taxon>Fungi</taxon>
        <taxon>Dikarya</taxon>
        <taxon>Basidiomycota</taxon>
        <taxon>Agaricomycotina</taxon>
        <taxon>Agaricomycetes</taxon>
        <taxon>Agaricomycetidae</taxon>
        <taxon>Agaricales</taxon>
        <taxon>Schizophyllaceae</taxon>
        <taxon>Schizophyllum</taxon>
    </lineage>
</organism>
<evidence type="ECO:0000313" key="3">
    <source>
        <dbReference type="EMBL" id="EFJ03712.1"/>
    </source>
</evidence>